<keyword evidence="6 15" id="KW-0808">Transferase</keyword>
<dbReference type="GO" id="GO:0004169">
    <property type="term" value="F:dolichyl-phosphate-mannose-protein mannosyltransferase activity"/>
    <property type="evidence" value="ECO:0007669"/>
    <property type="project" value="UniProtKB-UniRule"/>
</dbReference>
<feature type="transmembrane region" description="Helical" evidence="15">
    <location>
        <begin position="705"/>
        <end position="725"/>
    </location>
</feature>
<dbReference type="InterPro" id="IPR036300">
    <property type="entry name" value="MIR_dom_sf"/>
</dbReference>
<evidence type="ECO:0000256" key="4">
    <source>
        <dbReference type="ARBA" id="ARBA00012839"/>
    </source>
</evidence>
<feature type="domain" description="MIR" evidence="17">
    <location>
        <begin position="477"/>
        <end position="533"/>
    </location>
</feature>
<keyword evidence="7 15" id="KW-0812">Transmembrane</keyword>
<feature type="domain" description="MIR" evidence="17">
    <location>
        <begin position="408"/>
        <end position="467"/>
    </location>
</feature>
<evidence type="ECO:0000256" key="7">
    <source>
        <dbReference type="ARBA" id="ARBA00022692"/>
    </source>
</evidence>
<dbReference type="AlphaFoldDB" id="A0A2R6NKI9"/>
<evidence type="ECO:0000256" key="2">
    <source>
        <dbReference type="ARBA" id="ARBA00004922"/>
    </source>
</evidence>
<comment type="catalytic activity">
    <reaction evidence="14 15">
        <text>a di-trans,poly-cis-dolichyl beta-D-mannosyl phosphate + L-seryl-[protein] = 3-O-(alpha-D-mannosyl)-L-seryl-[protein] + a di-trans,poly-cis-dolichyl phosphate + H(+)</text>
        <dbReference type="Rhea" id="RHEA:17377"/>
        <dbReference type="Rhea" id="RHEA-COMP:9863"/>
        <dbReference type="Rhea" id="RHEA-COMP:13546"/>
        <dbReference type="Rhea" id="RHEA-COMP:19498"/>
        <dbReference type="Rhea" id="RHEA-COMP:19501"/>
        <dbReference type="ChEBI" id="CHEBI:15378"/>
        <dbReference type="ChEBI" id="CHEBI:29999"/>
        <dbReference type="ChEBI" id="CHEBI:57683"/>
        <dbReference type="ChEBI" id="CHEBI:58211"/>
        <dbReference type="ChEBI" id="CHEBI:137321"/>
        <dbReference type="EC" id="2.4.1.109"/>
    </reaction>
</comment>
<feature type="transmembrane region" description="Helical" evidence="15">
    <location>
        <begin position="286"/>
        <end position="307"/>
    </location>
</feature>
<name>A0A2R6NKI9_9APHY</name>
<comment type="catalytic activity">
    <reaction evidence="13 15">
        <text>a di-trans,poly-cis-dolichyl beta-D-mannosyl phosphate + L-threonyl-[protein] = 3-O-(alpha-D-mannosyl)-L-threonyl-[protein] + a di-trans,poly-cis-dolichyl phosphate + H(+)</text>
        <dbReference type="Rhea" id="RHEA:53396"/>
        <dbReference type="Rhea" id="RHEA-COMP:11060"/>
        <dbReference type="Rhea" id="RHEA-COMP:13547"/>
        <dbReference type="Rhea" id="RHEA-COMP:19498"/>
        <dbReference type="Rhea" id="RHEA-COMP:19501"/>
        <dbReference type="ChEBI" id="CHEBI:15378"/>
        <dbReference type="ChEBI" id="CHEBI:30013"/>
        <dbReference type="ChEBI" id="CHEBI:57683"/>
        <dbReference type="ChEBI" id="CHEBI:58211"/>
        <dbReference type="ChEBI" id="CHEBI:137323"/>
        <dbReference type="EC" id="2.4.1.109"/>
    </reaction>
</comment>
<evidence type="ECO:0000256" key="3">
    <source>
        <dbReference type="ARBA" id="ARBA00007222"/>
    </source>
</evidence>
<dbReference type="SMART" id="SM00472">
    <property type="entry name" value="MIR"/>
    <property type="match status" value="3"/>
</dbReference>
<keyword evidence="5 15" id="KW-0328">Glycosyltransferase</keyword>
<keyword evidence="10 15" id="KW-1133">Transmembrane helix</keyword>
<feature type="transmembrane region" description="Helical" evidence="15">
    <location>
        <begin position="607"/>
        <end position="628"/>
    </location>
</feature>
<dbReference type="InterPro" id="IPR003342">
    <property type="entry name" value="ArnT-like_N"/>
</dbReference>
<evidence type="ECO:0000313" key="19">
    <source>
        <dbReference type="Proteomes" id="UP000186601"/>
    </source>
</evidence>
<accession>A0A2R6NKI9</accession>
<dbReference type="EMBL" id="MLYV02001126">
    <property type="protein sequence ID" value="PSR72877.1"/>
    <property type="molecule type" value="Genomic_DNA"/>
</dbReference>
<keyword evidence="12" id="KW-0325">Glycoprotein</keyword>
<evidence type="ECO:0000256" key="10">
    <source>
        <dbReference type="ARBA" id="ARBA00022989"/>
    </source>
</evidence>
<dbReference type="Pfam" id="PF16192">
    <property type="entry name" value="PMT_4TMC"/>
    <property type="match status" value="1"/>
</dbReference>
<dbReference type="STRING" id="98765.A0A2R6NKI9"/>
<evidence type="ECO:0000256" key="8">
    <source>
        <dbReference type="ARBA" id="ARBA00022737"/>
    </source>
</evidence>
<feature type="domain" description="MIR" evidence="17">
    <location>
        <begin position="339"/>
        <end position="393"/>
    </location>
</feature>
<evidence type="ECO:0000256" key="13">
    <source>
        <dbReference type="ARBA" id="ARBA00045085"/>
    </source>
</evidence>
<keyword evidence="9 15" id="KW-0256">Endoplasmic reticulum</keyword>
<dbReference type="Pfam" id="PF02366">
    <property type="entry name" value="PMT"/>
    <property type="match status" value="1"/>
</dbReference>
<comment type="function">
    <text evidence="15">Transfers mannose from Dol-P-mannose to Ser or Thr residues on proteins.</text>
</comment>
<dbReference type="PROSITE" id="PS50919">
    <property type="entry name" value="MIR"/>
    <property type="match status" value="3"/>
</dbReference>
<feature type="compositionally biased region" description="Polar residues" evidence="16">
    <location>
        <begin position="846"/>
        <end position="856"/>
    </location>
</feature>
<evidence type="ECO:0000256" key="5">
    <source>
        <dbReference type="ARBA" id="ARBA00022676"/>
    </source>
</evidence>
<feature type="region of interest" description="Disordered" evidence="16">
    <location>
        <begin position="35"/>
        <end position="55"/>
    </location>
</feature>
<keyword evidence="11 15" id="KW-0472">Membrane</keyword>
<dbReference type="SUPFAM" id="SSF82109">
    <property type="entry name" value="MIR domain"/>
    <property type="match status" value="1"/>
</dbReference>
<dbReference type="Proteomes" id="UP000186601">
    <property type="component" value="Unassembled WGS sequence"/>
</dbReference>
<comment type="pathway">
    <text evidence="2 15">Protein modification; protein glycosylation.</text>
</comment>
<feature type="region of interest" description="Disordered" evidence="16">
    <location>
        <begin position="1"/>
        <end position="21"/>
    </location>
</feature>
<gene>
    <name evidence="18" type="ORF">PHLCEN_2v11244</name>
</gene>
<comment type="caution">
    <text evidence="18">The sequence shown here is derived from an EMBL/GenBank/DDBJ whole genome shotgun (WGS) entry which is preliminary data.</text>
</comment>
<feature type="compositionally biased region" description="Basic and acidic residues" evidence="16">
    <location>
        <begin position="834"/>
        <end position="845"/>
    </location>
</feature>
<feature type="transmembrane region" description="Helical" evidence="15">
    <location>
        <begin position="149"/>
        <end position="169"/>
    </location>
</feature>
<feature type="transmembrane region" description="Helical" evidence="15">
    <location>
        <begin position="239"/>
        <end position="265"/>
    </location>
</feature>
<dbReference type="GO" id="GO:0031502">
    <property type="term" value="C:dolichyl-phosphate-mannose-protein mannosyltransferase complex"/>
    <property type="evidence" value="ECO:0007669"/>
    <property type="project" value="UniProtKB-ARBA"/>
</dbReference>
<dbReference type="CDD" id="cd23283">
    <property type="entry name" value="beta-trefoil_MIR_PMT1-like"/>
    <property type="match status" value="1"/>
</dbReference>
<evidence type="ECO:0000256" key="15">
    <source>
        <dbReference type="RuleBase" id="RU367007"/>
    </source>
</evidence>
<feature type="transmembrane region" description="Helical" evidence="15">
    <location>
        <begin position="199"/>
        <end position="219"/>
    </location>
</feature>
<keyword evidence="19" id="KW-1185">Reference proteome</keyword>
<dbReference type="UniPathway" id="UPA00378"/>
<evidence type="ECO:0000259" key="17">
    <source>
        <dbReference type="PROSITE" id="PS50919"/>
    </source>
</evidence>
<evidence type="ECO:0000256" key="16">
    <source>
        <dbReference type="SAM" id="MobiDB-lite"/>
    </source>
</evidence>
<dbReference type="Pfam" id="PF02815">
    <property type="entry name" value="MIR"/>
    <property type="match status" value="1"/>
</dbReference>
<dbReference type="InterPro" id="IPR016093">
    <property type="entry name" value="MIR_motif"/>
</dbReference>
<feature type="transmembrane region" description="Helical" evidence="15">
    <location>
        <begin position="672"/>
        <end position="693"/>
    </location>
</feature>
<dbReference type="InterPro" id="IPR032421">
    <property type="entry name" value="PMT_4TMC"/>
</dbReference>
<feature type="transmembrane region" description="Helical" evidence="15">
    <location>
        <begin position="107"/>
        <end position="129"/>
    </location>
</feature>
<dbReference type="PANTHER" id="PTHR10050">
    <property type="entry name" value="DOLICHYL-PHOSPHATE-MANNOSE--PROTEIN MANNOSYLTRANSFERASE"/>
    <property type="match status" value="1"/>
</dbReference>
<comment type="subcellular location">
    <subcellularLocation>
        <location evidence="1 15">Endoplasmic reticulum membrane</location>
        <topology evidence="1 15">Multi-pass membrane protein</topology>
    </subcellularLocation>
</comment>
<proteinExistence type="inferred from homology"/>
<evidence type="ECO:0000313" key="18">
    <source>
        <dbReference type="EMBL" id="PSR72877.1"/>
    </source>
</evidence>
<feature type="compositionally biased region" description="Low complexity" evidence="16">
    <location>
        <begin position="864"/>
        <end position="881"/>
    </location>
</feature>
<sequence length="914" mass="103109">MSASVRVRRTASPPPGIPLAAQRFPAHRHDHLDADERKAAASRGYGPSRKSRSQGGVNLTSAEWKLLVLIIVIALGVRLFRLSRPNSVVFDEVHFGKFASRYIKSQYFVDVHPPLAKLLITLAGFIFGYDGNFDFKDIAKVYDKVPYVAMRLIPAMLGVFTVPLAYLTLRALDCRATTALLASLFITFENGLITQSRHILLDSPLVFFTALTVFVWTGFCNEDKQEPFTESWWVWLTLTGLSLGAVVSCKWVGLFTIATIGVGTLRQLWLLLGDLKVSPRLWMRHFIARAICLIAVPILFYMFMFWIHFAILSNSGEGDGFMSSEFQHTLRGRWMADTYADVAIGSVVSIRHVNTQGGYLHSHPHDYPAGSGQQQITLYPHRDSNNEWRIVNATGQGDPYVDWDNDPITYVTSGMRVKLRHTSTDKSLHSHDFRPPVSDVDFQNEVSAYGMPGYVGDANDDWIVEIHKGDDHDREAGKRLRTLRTQFRLRHALSGCYLFSHKVKLPDWAYEQQEVTCNKNAVMVNSLWYIETSTHPNFPEDSPKVNYKRPGFLSKFLELQQVMWATNAGLTDRHTFDSRPDAWPRLRRGINFWVKDHRQIYLIGNPMVWYLSTAAIVFYIAVRGFLVLRAKRGFRDFENTKVVKYDTLCGFLFIGWSLHYLPFFLMSRQLFLHHYFPALYFAILLSCGVFDLVTSTLRPRIRLQIAAVLVVLAIWNYAYFSPLTYGNPWTKEKCKNAQWMKTWDFSCNDFLDSYTVAVAPTPTKSPAVVTVGGERGGRGAVVVEDNLEKAANLPVKDSPDTTTLAFGQAEPGHDVFGGDRVEQVKSEGTPAVKPVEDDRESKEISEIQTPAPGTQEDSQEPVASETISLSASSTESASIDSQVESDKTQGPSEEGEAEAEKARNELFPDDEETR</sequence>
<protein>
    <recommendedName>
        <fullName evidence="4 15">Dolichyl-phosphate-mannose--protein mannosyltransferase</fullName>
        <ecNumber evidence="4 15">2.4.1.109</ecNumber>
    </recommendedName>
</protein>
<evidence type="ECO:0000256" key="14">
    <source>
        <dbReference type="ARBA" id="ARBA00045102"/>
    </source>
</evidence>
<evidence type="ECO:0000256" key="1">
    <source>
        <dbReference type="ARBA" id="ARBA00004477"/>
    </source>
</evidence>
<evidence type="ECO:0000256" key="6">
    <source>
        <dbReference type="ARBA" id="ARBA00022679"/>
    </source>
</evidence>
<feature type="region of interest" description="Disordered" evidence="16">
    <location>
        <begin position="823"/>
        <end position="914"/>
    </location>
</feature>
<reference evidence="18 19" key="1">
    <citation type="submission" date="2018-02" db="EMBL/GenBank/DDBJ databases">
        <title>Genome sequence of the basidiomycete white-rot fungus Phlebia centrifuga.</title>
        <authorList>
            <person name="Granchi Z."/>
            <person name="Peng M."/>
            <person name="de Vries R.P."/>
            <person name="Hilden K."/>
            <person name="Makela M.R."/>
            <person name="Grigoriev I."/>
            <person name="Riley R."/>
        </authorList>
    </citation>
    <scope>NUCLEOTIDE SEQUENCE [LARGE SCALE GENOMIC DNA]</scope>
    <source>
        <strain evidence="18 19">FBCC195</strain>
    </source>
</reference>
<dbReference type="EC" id="2.4.1.109" evidence="4 15"/>
<feature type="transmembrane region" description="Helical" evidence="15">
    <location>
        <begin position="648"/>
        <end position="666"/>
    </location>
</feature>
<keyword evidence="8" id="KW-0677">Repeat</keyword>
<dbReference type="InterPro" id="IPR027005">
    <property type="entry name" value="PMT-like"/>
</dbReference>
<comment type="similarity">
    <text evidence="3 15">Belongs to the glycosyltransferase 39 family.</text>
</comment>
<dbReference type="OrthoDB" id="292747at2759"/>
<organism evidence="18 19">
    <name type="scientific">Hermanssonia centrifuga</name>
    <dbReference type="NCBI Taxonomy" id="98765"/>
    <lineage>
        <taxon>Eukaryota</taxon>
        <taxon>Fungi</taxon>
        <taxon>Dikarya</taxon>
        <taxon>Basidiomycota</taxon>
        <taxon>Agaricomycotina</taxon>
        <taxon>Agaricomycetes</taxon>
        <taxon>Polyporales</taxon>
        <taxon>Meruliaceae</taxon>
        <taxon>Hermanssonia</taxon>
    </lineage>
</organism>
<dbReference type="Gene3D" id="2.80.10.50">
    <property type="match status" value="1"/>
</dbReference>
<evidence type="ECO:0000256" key="11">
    <source>
        <dbReference type="ARBA" id="ARBA00023136"/>
    </source>
</evidence>
<dbReference type="PANTHER" id="PTHR10050:SF50">
    <property type="entry name" value="DOLICHYL-PHOSPHATE-MANNOSE--PROTEIN MANNOSYLTRANSFERASE 1-RELATED"/>
    <property type="match status" value="1"/>
</dbReference>
<evidence type="ECO:0000256" key="9">
    <source>
        <dbReference type="ARBA" id="ARBA00022824"/>
    </source>
</evidence>
<dbReference type="FunFam" id="2.80.10.50:FF:000034">
    <property type="entry name" value="Dolichyl-phosphate-mannose-protein mannosyltransferase 1"/>
    <property type="match status" value="1"/>
</dbReference>
<evidence type="ECO:0000256" key="12">
    <source>
        <dbReference type="ARBA" id="ARBA00023180"/>
    </source>
</evidence>